<dbReference type="Gene3D" id="3.40.50.300">
    <property type="entry name" value="P-loop containing nucleotide triphosphate hydrolases"/>
    <property type="match status" value="1"/>
</dbReference>
<reference evidence="4 5" key="1">
    <citation type="submission" date="2017-05" db="EMBL/GenBank/DDBJ databases">
        <authorList>
            <person name="Varghese N."/>
            <person name="Submissions S."/>
        </authorList>
    </citation>
    <scope>NUCLEOTIDE SEQUENCE [LARGE SCALE GENOMIC DNA]</scope>
    <source>
        <strain evidence="4 5">DSM 19036</strain>
    </source>
</reference>
<dbReference type="InterPro" id="IPR003439">
    <property type="entry name" value="ABC_transporter-like_ATP-bd"/>
</dbReference>
<dbReference type="InterPro" id="IPR003593">
    <property type="entry name" value="AAA+_ATPase"/>
</dbReference>
<dbReference type="OrthoDB" id="9785229at2"/>
<evidence type="ECO:0000313" key="5">
    <source>
        <dbReference type="Proteomes" id="UP000320300"/>
    </source>
</evidence>
<dbReference type="AlphaFoldDB" id="A0A521CDI6"/>
<dbReference type="InterPro" id="IPR027417">
    <property type="entry name" value="P-loop_NTPase"/>
</dbReference>
<dbReference type="SMART" id="SM00382">
    <property type="entry name" value="AAA"/>
    <property type="match status" value="1"/>
</dbReference>
<dbReference type="Proteomes" id="UP000320300">
    <property type="component" value="Unassembled WGS sequence"/>
</dbReference>
<feature type="domain" description="ABC transporter" evidence="3">
    <location>
        <begin position="4"/>
        <end position="223"/>
    </location>
</feature>
<dbReference type="EMBL" id="FXTN01000003">
    <property type="protein sequence ID" value="SMO57472.1"/>
    <property type="molecule type" value="Genomic_DNA"/>
</dbReference>
<dbReference type="SUPFAM" id="SSF52540">
    <property type="entry name" value="P-loop containing nucleoside triphosphate hydrolases"/>
    <property type="match status" value="1"/>
</dbReference>
<sequence length="226" mass="25118">MSGLHADSIRKEINARQILSDVFISCQPGQIIGLLGRNGSGKSTLLKIIFGSLAADHKYVAVNARKLNSLFESRKLIHYLPQDNFLPDHIQIKTIISCFCSSAALSLLLAEDLIKPFLKSKINQLSGGEKRIVEVMMMLYSDAEYLLFDEPFNGISPLHIEILKKLIQKHSVSKGIIITDHSYEHVLDIATNVILLDKGNTKVITEHRQLVELGYLPASASSVLKQ</sequence>
<dbReference type="GO" id="GO:0016887">
    <property type="term" value="F:ATP hydrolysis activity"/>
    <property type="evidence" value="ECO:0007669"/>
    <property type="project" value="InterPro"/>
</dbReference>
<evidence type="ECO:0000259" key="3">
    <source>
        <dbReference type="PROSITE" id="PS50893"/>
    </source>
</evidence>
<protein>
    <submittedName>
        <fullName evidence="4">ABC-type lipopolysaccharide export system, ATPase component</fullName>
    </submittedName>
</protein>
<evidence type="ECO:0000313" key="4">
    <source>
        <dbReference type="EMBL" id="SMO57472.1"/>
    </source>
</evidence>
<organism evidence="4 5">
    <name type="scientific">Pedobacter westerhofensis</name>
    <dbReference type="NCBI Taxonomy" id="425512"/>
    <lineage>
        <taxon>Bacteria</taxon>
        <taxon>Pseudomonadati</taxon>
        <taxon>Bacteroidota</taxon>
        <taxon>Sphingobacteriia</taxon>
        <taxon>Sphingobacteriales</taxon>
        <taxon>Sphingobacteriaceae</taxon>
        <taxon>Pedobacter</taxon>
    </lineage>
</organism>
<dbReference type="GO" id="GO:0005524">
    <property type="term" value="F:ATP binding"/>
    <property type="evidence" value="ECO:0007669"/>
    <property type="project" value="UniProtKB-KW"/>
</dbReference>
<dbReference type="PANTHER" id="PTHR43158:SF2">
    <property type="entry name" value="SKFA PEPTIDE EXPORT ATP-BINDING PROTEIN SKFE"/>
    <property type="match status" value="1"/>
</dbReference>
<evidence type="ECO:0000256" key="2">
    <source>
        <dbReference type="ARBA" id="ARBA00022840"/>
    </source>
</evidence>
<evidence type="ECO:0000256" key="1">
    <source>
        <dbReference type="ARBA" id="ARBA00022741"/>
    </source>
</evidence>
<dbReference type="PROSITE" id="PS50893">
    <property type="entry name" value="ABC_TRANSPORTER_2"/>
    <property type="match status" value="1"/>
</dbReference>
<keyword evidence="1" id="KW-0547">Nucleotide-binding</keyword>
<keyword evidence="2" id="KW-0067">ATP-binding</keyword>
<proteinExistence type="predicted"/>
<name>A0A521CDI6_9SPHI</name>
<dbReference type="RefSeq" id="WP_142527645.1">
    <property type="nucleotide sequence ID" value="NZ_CBCSJO010000004.1"/>
</dbReference>
<accession>A0A521CDI6</accession>
<dbReference type="Pfam" id="PF00005">
    <property type="entry name" value="ABC_tran"/>
    <property type="match status" value="1"/>
</dbReference>
<gene>
    <name evidence="4" type="ORF">SAMN06265348_103479</name>
</gene>
<keyword evidence="5" id="KW-1185">Reference proteome</keyword>
<dbReference type="PANTHER" id="PTHR43158">
    <property type="entry name" value="SKFA PEPTIDE EXPORT ATP-BINDING PROTEIN SKFE"/>
    <property type="match status" value="1"/>
</dbReference>